<gene>
    <name evidence="2" type="ORF">IC620_01650</name>
</gene>
<dbReference type="InterPro" id="IPR050266">
    <property type="entry name" value="AB_hydrolase_sf"/>
</dbReference>
<dbReference type="InterPro" id="IPR029058">
    <property type="entry name" value="AB_hydrolase_fold"/>
</dbReference>
<name>A0A926N7H9_9BACL</name>
<evidence type="ECO:0000313" key="3">
    <source>
        <dbReference type="Proteomes" id="UP000661691"/>
    </source>
</evidence>
<protein>
    <submittedName>
        <fullName evidence="2">Alpha/beta hydrolase</fullName>
    </submittedName>
</protein>
<sequence length="250" mass="28462">MDLYYERYGKGEPIVFLHSGGADLRDWMYIAPLLSKHYEVISFDGRGAGRSPSPIKYANYVEDVGLLLDHLNLKEVTLVGHSMGGQIATDFAMHKPDRVSKLVLIAPSLSGYTYSNEFNNEMKEILNEAPDIEKMVTRALRAPMYQIITKHPQLDLMVQMLSDHCKRMLTWPIFEMIWPQPLTAERLERLEAETLFIIGSEDSKENFRVATCFQVVPHIRSEQVTGADHMVTLTHPNAVYKLIKGFMDGS</sequence>
<dbReference type="EMBL" id="JACXAH010000002">
    <property type="protein sequence ID" value="MBD1371062.1"/>
    <property type="molecule type" value="Genomic_DNA"/>
</dbReference>
<dbReference type="PRINTS" id="PR00111">
    <property type="entry name" value="ABHYDROLASE"/>
</dbReference>
<organism evidence="2 3">
    <name type="scientific">Polycladospora coralii</name>
    <dbReference type="NCBI Taxonomy" id="2771432"/>
    <lineage>
        <taxon>Bacteria</taxon>
        <taxon>Bacillati</taxon>
        <taxon>Bacillota</taxon>
        <taxon>Bacilli</taxon>
        <taxon>Bacillales</taxon>
        <taxon>Thermoactinomycetaceae</taxon>
        <taxon>Polycladospora</taxon>
    </lineage>
</organism>
<reference evidence="2" key="1">
    <citation type="submission" date="2020-09" db="EMBL/GenBank/DDBJ databases">
        <title>A novel bacterium of genus Hazenella, isolated from South China Sea.</title>
        <authorList>
            <person name="Huang H."/>
            <person name="Mo K."/>
            <person name="Hu Y."/>
        </authorList>
    </citation>
    <scope>NUCLEOTIDE SEQUENCE</scope>
    <source>
        <strain evidence="2">IB182357</strain>
    </source>
</reference>
<dbReference type="AlphaFoldDB" id="A0A926N7H9"/>
<dbReference type="PANTHER" id="PTHR43798">
    <property type="entry name" value="MONOACYLGLYCEROL LIPASE"/>
    <property type="match status" value="1"/>
</dbReference>
<keyword evidence="3" id="KW-1185">Reference proteome</keyword>
<dbReference type="Proteomes" id="UP000661691">
    <property type="component" value="Unassembled WGS sequence"/>
</dbReference>
<dbReference type="InterPro" id="IPR000073">
    <property type="entry name" value="AB_hydrolase_1"/>
</dbReference>
<evidence type="ECO:0000259" key="1">
    <source>
        <dbReference type="Pfam" id="PF00561"/>
    </source>
</evidence>
<keyword evidence="2" id="KW-0378">Hydrolase</keyword>
<feature type="domain" description="AB hydrolase-1" evidence="1">
    <location>
        <begin position="13"/>
        <end position="127"/>
    </location>
</feature>
<dbReference type="Pfam" id="PF00561">
    <property type="entry name" value="Abhydrolase_1"/>
    <property type="match status" value="1"/>
</dbReference>
<accession>A0A926N7H9</accession>
<dbReference type="GO" id="GO:0016787">
    <property type="term" value="F:hydrolase activity"/>
    <property type="evidence" value="ECO:0007669"/>
    <property type="project" value="UniProtKB-KW"/>
</dbReference>
<proteinExistence type="predicted"/>
<dbReference type="SUPFAM" id="SSF53474">
    <property type="entry name" value="alpha/beta-Hydrolases"/>
    <property type="match status" value="1"/>
</dbReference>
<dbReference type="Gene3D" id="3.40.50.1820">
    <property type="entry name" value="alpha/beta hydrolase"/>
    <property type="match status" value="1"/>
</dbReference>
<comment type="caution">
    <text evidence="2">The sequence shown here is derived from an EMBL/GenBank/DDBJ whole genome shotgun (WGS) entry which is preliminary data.</text>
</comment>
<dbReference type="RefSeq" id="WP_191141350.1">
    <property type="nucleotide sequence ID" value="NZ_JACXAH010000002.1"/>
</dbReference>
<dbReference type="PANTHER" id="PTHR43798:SF33">
    <property type="entry name" value="HYDROLASE, PUTATIVE (AFU_ORTHOLOGUE AFUA_2G14860)-RELATED"/>
    <property type="match status" value="1"/>
</dbReference>
<dbReference type="GO" id="GO:0016020">
    <property type="term" value="C:membrane"/>
    <property type="evidence" value="ECO:0007669"/>
    <property type="project" value="TreeGrafter"/>
</dbReference>
<evidence type="ECO:0000313" key="2">
    <source>
        <dbReference type="EMBL" id="MBD1371062.1"/>
    </source>
</evidence>